<evidence type="ECO:0000256" key="4">
    <source>
        <dbReference type="ARBA" id="ARBA00023239"/>
    </source>
</evidence>
<dbReference type="SUPFAM" id="SSF53383">
    <property type="entry name" value="PLP-dependent transferases"/>
    <property type="match status" value="1"/>
</dbReference>
<keyword evidence="4" id="KW-0456">Lyase</keyword>
<evidence type="ECO:0000256" key="6">
    <source>
        <dbReference type="SAM" id="MobiDB-lite"/>
    </source>
</evidence>
<reference evidence="8" key="1">
    <citation type="journal article" date="2021" name="Nat. Commun.">
        <title>Genetic determinants of endophytism in the Arabidopsis root mycobiome.</title>
        <authorList>
            <person name="Mesny F."/>
            <person name="Miyauchi S."/>
            <person name="Thiergart T."/>
            <person name="Pickel B."/>
            <person name="Atanasova L."/>
            <person name="Karlsson M."/>
            <person name="Huettel B."/>
            <person name="Barry K.W."/>
            <person name="Haridas S."/>
            <person name="Chen C."/>
            <person name="Bauer D."/>
            <person name="Andreopoulos W."/>
            <person name="Pangilinan J."/>
            <person name="LaButti K."/>
            <person name="Riley R."/>
            <person name="Lipzen A."/>
            <person name="Clum A."/>
            <person name="Drula E."/>
            <person name="Henrissat B."/>
            <person name="Kohler A."/>
            <person name="Grigoriev I.V."/>
            <person name="Martin F.M."/>
            <person name="Hacquard S."/>
        </authorList>
    </citation>
    <scope>NUCLEOTIDE SEQUENCE</scope>
    <source>
        <strain evidence="8">MPI-CAGE-AT-0147</strain>
    </source>
</reference>
<evidence type="ECO:0000256" key="3">
    <source>
        <dbReference type="ARBA" id="ARBA00022898"/>
    </source>
</evidence>
<dbReference type="Gene3D" id="3.40.640.10">
    <property type="entry name" value="Type I PLP-dependent aspartate aminotransferase-like (Major domain)"/>
    <property type="match status" value="1"/>
</dbReference>
<dbReference type="Proteomes" id="UP000738349">
    <property type="component" value="Unassembled WGS sequence"/>
</dbReference>
<dbReference type="InterPro" id="IPR015421">
    <property type="entry name" value="PyrdxlP-dep_Trfase_major"/>
</dbReference>
<feature type="region of interest" description="Disordered" evidence="6">
    <location>
        <begin position="1"/>
        <end position="37"/>
    </location>
</feature>
<feature type="domain" description="Aromatic amino acid beta-eliminating lyase/threonine aldolase" evidence="7">
    <location>
        <begin position="63"/>
        <end position="350"/>
    </location>
</feature>
<evidence type="ECO:0000313" key="9">
    <source>
        <dbReference type="Proteomes" id="UP000738349"/>
    </source>
</evidence>
<sequence length="402" mass="43531">MGSIVDSKEPLNPAPPATPDGFASSNGSKAGIKQHQLGLPDALREAISSSALAWSHSKESSNDFRSDTYTKPTLPMLEGIIASSLGDGDTDEDAATKSLEEYIAGLVGHESSVLVASGTMGNQVAHQAALRTPPYAILAHHRGHFHTFECGGAAYLTGAYIKQAFPSNGHHLKLEDVKRESTLRESIYEVPTRITSLENTLSGTIMPLSAAREIYDWAHAQNPPIHVHLDGARLWEAVAAGAFTLREIGQYSDSIQLCFTKGIGAPLGSIVTGTAEFVKRAKWSRKFLGGGMRATGPIAASARIAVDDVFFGGKLKQAQEKAKYASDLWQQLGGKLSTPTETNIVWLDLEASGLGYDDFYPLGAKYDLKFRDLQWGRLVFHYQISDDALARLSDFFKAVLHK</sequence>
<dbReference type="PIRSF" id="PIRSF017617">
    <property type="entry name" value="Thr_aldolase"/>
    <property type="match status" value="1"/>
</dbReference>
<dbReference type="GO" id="GO:0005829">
    <property type="term" value="C:cytosol"/>
    <property type="evidence" value="ECO:0007669"/>
    <property type="project" value="TreeGrafter"/>
</dbReference>
<evidence type="ECO:0000256" key="2">
    <source>
        <dbReference type="ARBA" id="ARBA00006966"/>
    </source>
</evidence>
<dbReference type="FunFam" id="3.40.640.10:FF:000030">
    <property type="entry name" value="Low-specificity L-threonine aldolase"/>
    <property type="match status" value="1"/>
</dbReference>
<gene>
    <name evidence="8" type="ORF">EDB81DRAFT_849062</name>
</gene>
<dbReference type="InterPro" id="IPR015424">
    <property type="entry name" value="PyrdxlP-dep_Trfase"/>
</dbReference>
<feature type="modified residue" description="N6-(pyridoxal phosphate)lysine" evidence="5">
    <location>
        <position position="261"/>
    </location>
</feature>
<protein>
    <submittedName>
        <fullName evidence="8">L-allo-threonine aldolase</fullName>
    </submittedName>
</protein>
<evidence type="ECO:0000256" key="5">
    <source>
        <dbReference type="PIRSR" id="PIRSR017617-1"/>
    </source>
</evidence>
<keyword evidence="3" id="KW-0663">Pyridoxal phosphate</keyword>
<dbReference type="GO" id="GO:0008732">
    <property type="term" value="F:L-allo-threonine aldolase activity"/>
    <property type="evidence" value="ECO:0007669"/>
    <property type="project" value="TreeGrafter"/>
</dbReference>
<dbReference type="InterPro" id="IPR023603">
    <property type="entry name" value="Low_specificity_L-TA-like"/>
</dbReference>
<dbReference type="Pfam" id="PF01212">
    <property type="entry name" value="Beta_elim_lyase"/>
    <property type="match status" value="1"/>
</dbReference>
<dbReference type="PANTHER" id="PTHR48097:SF9">
    <property type="entry name" value="L-THREONINE ALDOLASE"/>
    <property type="match status" value="1"/>
</dbReference>
<dbReference type="GO" id="GO:0006567">
    <property type="term" value="P:L-threonine catabolic process"/>
    <property type="evidence" value="ECO:0007669"/>
    <property type="project" value="TreeGrafter"/>
</dbReference>
<dbReference type="InterPro" id="IPR001597">
    <property type="entry name" value="ArAA_b-elim_lyase/Thr_aldolase"/>
</dbReference>
<comment type="cofactor">
    <cofactor evidence="1">
        <name>pyridoxal 5'-phosphate</name>
        <dbReference type="ChEBI" id="CHEBI:597326"/>
    </cofactor>
</comment>
<dbReference type="PANTHER" id="PTHR48097">
    <property type="entry name" value="L-THREONINE ALDOLASE-RELATED"/>
    <property type="match status" value="1"/>
</dbReference>
<dbReference type="OrthoDB" id="10261951at2759"/>
<proteinExistence type="inferred from homology"/>
<dbReference type="EMBL" id="JAGMUV010000042">
    <property type="protein sequence ID" value="KAH7111223.1"/>
    <property type="molecule type" value="Genomic_DNA"/>
</dbReference>
<dbReference type="InterPro" id="IPR015422">
    <property type="entry name" value="PyrdxlP-dep_Trfase_small"/>
</dbReference>
<dbReference type="GO" id="GO:0006545">
    <property type="term" value="P:glycine biosynthetic process"/>
    <property type="evidence" value="ECO:0007669"/>
    <property type="project" value="TreeGrafter"/>
</dbReference>
<dbReference type="AlphaFoldDB" id="A0A9P9D1X8"/>
<organism evidence="8 9">
    <name type="scientific">Dactylonectria macrodidyma</name>
    <dbReference type="NCBI Taxonomy" id="307937"/>
    <lineage>
        <taxon>Eukaryota</taxon>
        <taxon>Fungi</taxon>
        <taxon>Dikarya</taxon>
        <taxon>Ascomycota</taxon>
        <taxon>Pezizomycotina</taxon>
        <taxon>Sordariomycetes</taxon>
        <taxon>Hypocreomycetidae</taxon>
        <taxon>Hypocreales</taxon>
        <taxon>Nectriaceae</taxon>
        <taxon>Dactylonectria</taxon>
    </lineage>
</organism>
<evidence type="ECO:0000313" key="8">
    <source>
        <dbReference type="EMBL" id="KAH7111223.1"/>
    </source>
</evidence>
<comment type="caution">
    <text evidence="8">The sequence shown here is derived from an EMBL/GenBank/DDBJ whole genome shotgun (WGS) entry which is preliminary data.</text>
</comment>
<name>A0A9P9D1X8_9HYPO</name>
<comment type="similarity">
    <text evidence="2">Belongs to the threonine aldolase family.</text>
</comment>
<accession>A0A9P9D1X8</accession>
<keyword evidence="9" id="KW-1185">Reference proteome</keyword>
<dbReference type="Gene3D" id="3.90.1150.10">
    <property type="entry name" value="Aspartate Aminotransferase, domain 1"/>
    <property type="match status" value="1"/>
</dbReference>
<evidence type="ECO:0000259" key="7">
    <source>
        <dbReference type="Pfam" id="PF01212"/>
    </source>
</evidence>
<evidence type="ECO:0000256" key="1">
    <source>
        <dbReference type="ARBA" id="ARBA00001933"/>
    </source>
</evidence>